<protein>
    <submittedName>
        <fullName evidence="1">Uncharacterized protein</fullName>
    </submittedName>
</protein>
<accession>A0AAD4R770</accession>
<reference evidence="1" key="1">
    <citation type="submission" date="2022-01" db="EMBL/GenBank/DDBJ databases">
        <title>Genome Sequence Resource for Two Populations of Ditylenchus destructor, the Migratory Endoparasitic Phytonematode.</title>
        <authorList>
            <person name="Zhang H."/>
            <person name="Lin R."/>
            <person name="Xie B."/>
        </authorList>
    </citation>
    <scope>NUCLEOTIDE SEQUENCE</scope>
    <source>
        <strain evidence="1">BazhouSP</strain>
    </source>
</reference>
<sequence>MQNCRGVPILHETLDNARDKKQVVKCILLTGLNPQHTIRLAQSHNNGNTVPSHEQNARVLLCKSMLNLPHGALNGLAPQRVGDYSHLGALGHNNNGILGALGVANKKTTLYSQPIYQHNVAGALSRIMGSRVPLVVSFIHLTPEFSISIW</sequence>
<organism evidence="1 2">
    <name type="scientific">Ditylenchus destructor</name>
    <dbReference type="NCBI Taxonomy" id="166010"/>
    <lineage>
        <taxon>Eukaryota</taxon>
        <taxon>Metazoa</taxon>
        <taxon>Ecdysozoa</taxon>
        <taxon>Nematoda</taxon>
        <taxon>Chromadorea</taxon>
        <taxon>Rhabditida</taxon>
        <taxon>Tylenchina</taxon>
        <taxon>Tylenchomorpha</taxon>
        <taxon>Sphaerularioidea</taxon>
        <taxon>Anguinidae</taxon>
        <taxon>Anguininae</taxon>
        <taxon>Ditylenchus</taxon>
    </lineage>
</organism>
<evidence type="ECO:0000313" key="2">
    <source>
        <dbReference type="Proteomes" id="UP001201812"/>
    </source>
</evidence>
<comment type="caution">
    <text evidence="1">The sequence shown here is derived from an EMBL/GenBank/DDBJ whole genome shotgun (WGS) entry which is preliminary data.</text>
</comment>
<evidence type="ECO:0000313" key="1">
    <source>
        <dbReference type="EMBL" id="KAI1714532.1"/>
    </source>
</evidence>
<keyword evidence="2" id="KW-1185">Reference proteome</keyword>
<proteinExistence type="predicted"/>
<dbReference type="EMBL" id="JAKKPZ010000013">
    <property type="protein sequence ID" value="KAI1714532.1"/>
    <property type="molecule type" value="Genomic_DNA"/>
</dbReference>
<name>A0AAD4R770_9BILA</name>
<dbReference type="Proteomes" id="UP001201812">
    <property type="component" value="Unassembled WGS sequence"/>
</dbReference>
<gene>
    <name evidence="1" type="ORF">DdX_08631</name>
</gene>
<dbReference type="AlphaFoldDB" id="A0AAD4R770"/>